<dbReference type="SUPFAM" id="SSF53686">
    <property type="entry name" value="Tryptophan synthase beta subunit-like PLP-dependent enzymes"/>
    <property type="match status" value="1"/>
</dbReference>
<comment type="caution">
    <text evidence="5">The sequence shown here is derived from an EMBL/GenBank/DDBJ whole genome shotgun (WGS) entry which is preliminary data.</text>
</comment>
<feature type="domain" description="Tryptophan synthase beta chain-like PALP" evidence="4">
    <location>
        <begin position="21"/>
        <end position="305"/>
    </location>
</feature>
<evidence type="ECO:0000313" key="6">
    <source>
        <dbReference type="Proteomes" id="UP000034646"/>
    </source>
</evidence>
<dbReference type="InterPro" id="IPR036052">
    <property type="entry name" value="TrpB-like_PALP_sf"/>
</dbReference>
<dbReference type="STRING" id="1618738.UV76_C0007G0031"/>
<dbReference type="Proteomes" id="UP000034646">
    <property type="component" value="Unassembled WGS sequence"/>
</dbReference>
<gene>
    <name evidence="5" type="ORF">UV76_C0007G0031</name>
</gene>
<dbReference type="InterPro" id="IPR050214">
    <property type="entry name" value="Cys_Synth/Cystath_Beta-Synth"/>
</dbReference>
<dbReference type="FunFam" id="3.40.50.1100:FF:000003">
    <property type="entry name" value="Cystathionine beta-synthase"/>
    <property type="match status" value="1"/>
</dbReference>
<protein>
    <submittedName>
        <fullName evidence="5">Cystathionine beta-synthase</fullName>
    </submittedName>
</protein>
<dbReference type="InterPro" id="IPR001216">
    <property type="entry name" value="P-phosphate_BS"/>
</dbReference>
<sequence length="316" mass="34523">MPYFSPFVIISGMRKPTYNLLDAIGNTPLVKIPLDSSAEIFAKLEYLNPGGSIKDRSALFMIEEAEKSGRLKPGGTIIEASSGNQGIAVAMVGAVKGYKVIITGSEKVSEEKVKTLKAYGAKVIICPNVDLKDPKNYHNLPVAIQKETPDSFFLNQYFNLANPRSYYENLGPEIWRQTEGKITHFFAAAGTGGTISGVGKFLKEKNPKIKIIAVDVDNSFHATRGNPKPYKMEGIGIDFESPCLDESVIDEFLSVSDEQSFAMLKKMASKYGFLLGTSGGAVAHAIQNYLGKLKKGDMVVVIFSDSGRAYLSKNYY</sequence>
<dbReference type="InterPro" id="IPR001926">
    <property type="entry name" value="TrpB-like_PALP"/>
</dbReference>
<dbReference type="GO" id="GO:0006535">
    <property type="term" value="P:cysteine biosynthetic process from serine"/>
    <property type="evidence" value="ECO:0007669"/>
    <property type="project" value="InterPro"/>
</dbReference>
<evidence type="ECO:0000313" key="5">
    <source>
        <dbReference type="EMBL" id="KKT00823.1"/>
    </source>
</evidence>
<dbReference type="Gene3D" id="3.40.50.1100">
    <property type="match status" value="2"/>
</dbReference>
<accession>A0A0G1DT90</accession>
<dbReference type="AlphaFoldDB" id="A0A0G1DT90"/>
<comment type="similarity">
    <text evidence="2">Belongs to the cysteine synthase/cystathionine beta-synthase family.</text>
</comment>
<evidence type="ECO:0000256" key="3">
    <source>
        <dbReference type="ARBA" id="ARBA00022898"/>
    </source>
</evidence>
<dbReference type="GO" id="GO:0016765">
    <property type="term" value="F:transferase activity, transferring alkyl or aryl (other than methyl) groups"/>
    <property type="evidence" value="ECO:0007669"/>
    <property type="project" value="UniProtKB-ARBA"/>
</dbReference>
<keyword evidence="3" id="KW-0663">Pyridoxal phosphate</keyword>
<dbReference type="Pfam" id="PF00291">
    <property type="entry name" value="PALP"/>
    <property type="match status" value="1"/>
</dbReference>
<dbReference type="FunFam" id="3.40.50.1100:FF:000118">
    <property type="entry name" value="Related to CYS4-cystathionine beta-synthase"/>
    <property type="match status" value="1"/>
</dbReference>
<dbReference type="PANTHER" id="PTHR10314">
    <property type="entry name" value="CYSTATHIONINE BETA-SYNTHASE"/>
    <property type="match status" value="1"/>
</dbReference>
<evidence type="ECO:0000259" key="4">
    <source>
        <dbReference type="Pfam" id="PF00291"/>
    </source>
</evidence>
<dbReference type="PROSITE" id="PS00901">
    <property type="entry name" value="CYS_SYNTHASE"/>
    <property type="match status" value="1"/>
</dbReference>
<dbReference type="EMBL" id="LCFS01000007">
    <property type="protein sequence ID" value="KKT00823.1"/>
    <property type="molecule type" value="Genomic_DNA"/>
</dbReference>
<dbReference type="CDD" id="cd01561">
    <property type="entry name" value="CBS_like"/>
    <property type="match status" value="1"/>
</dbReference>
<organism evidence="5 6">
    <name type="scientific">Candidatus Nomurabacteria bacterium GW2011_GWA2_43_15</name>
    <dbReference type="NCBI Taxonomy" id="1618738"/>
    <lineage>
        <taxon>Bacteria</taxon>
        <taxon>Candidatus Nomuraibacteriota</taxon>
    </lineage>
</organism>
<proteinExistence type="inferred from homology"/>
<dbReference type="PATRIC" id="fig|1618738.3.peg.402"/>
<evidence type="ECO:0000256" key="2">
    <source>
        <dbReference type="ARBA" id="ARBA00007103"/>
    </source>
</evidence>
<name>A0A0G1DT90_9BACT</name>
<comment type="cofactor">
    <cofactor evidence="1">
        <name>pyridoxal 5'-phosphate</name>
        <dbReference type="ChEBI" id="CHEBI:597326"/>
    </cofactor>
</comment>
<reference evidence="5 6" key="1">
    <citation type="journal article" date="2015" name="Nature">
        <title>rRNA introns, odd ribosomes, and small enigmatic genomes across a large radiation of phyla.</title>
        <authorList>
            <person name="Brown C.T."/>
            <person name="Hug L.A."/>
            <person name="Thomas B.C."/>
            <person name="Sharon I."/>
            <person name="Castelle C.J."/>
            <person name="Singh A."/>
            <person name="Wilkins M.J."/>
            <person name="Williams K.H."/>
            <person name="Banfield J.F."/>
        </authorList>
    </citation>
    <scope>NUCLEOTIDE SEQUENCE [LARGE SCALE GENOMIC DNA]</scope>
</reference>
<evidence type="ECO:0000256" key="1">
    <source>
        <dbReference type="ARBA" id="ARBA00001933"/>
    </source>
</evidence>